<feature type="compositionally biased region" description="Basic residues" evidence="1">
    <location>
        <begin position="91"/>
        <end position="102"/>
    </location>
</feature>
<evidence type="ECO:0000313" key="2">
    <source>
        <dbReference type="EMBL" id="VAV92399.1"/>
    </source>
</evidence>
<proteinExistence type="predicted"/>
<feature type="compositionally biased region" description="Basic and acidic residues" evidence="1">
    <location>
        <begin position="104"/>
        <end position="121"/>
    </location>
</feature>
<feature type="compositionally biased region" description="Basic residues" evidence="1">
    <location>
        <begin position="122"/>
        <end position="134"/>
    </location>
</feature>
<feature type="region of interest" description="Disordered" evidence="1">
    <location>
        <begin position="91"/>
        <end position="134"/>
    </location>
</feature>
<organism evidence="2">
    <name type="scientific">hydrothermal vent metagenome</name>
    <dbReference type="NCBI Taxonomy" id="652676"/>
    <lineage>
        <taxon>unclassified sequences</taxon>
        <taxon>metagenomes</taxon>
        <taxon>ecological metagenomes</taxon>
    </lineage>
</organism>
<feature type="compositionally biased region" description="Basic residues" evidence="1">
    <location>
        <begin position="217"/>
        <end position="227"/>
    </location>
</feature>
<name>A0A3B0RK56_9ZZZZ</name>
<protein>
    <submittedName>
        <fullName evidence="2">Uncharacterized protein</fullName>
    </submittedName>
</protein>
<feature type="compositionally biased region" description="Basic and acidic residues" evidence="1">
    <location>
        <begin position="204"/>
        <end position="213"/>
    </location>
</feature>
<evidence type="ECO:0000256" key="1">
    <source>
        <dbReference type="SAM" id="MobiDB-lite"/>
    </source>
</evidence>
<gene>
    <name evidence="2" type="ORF">MNBD_ALPHA08-2027</name>
</gene>
<accession>A0A3B0RK56</accession>
<sequence length="343" mass="39359">MMRIKSSTAALVAIFGFMAFVPGSAQADPRHWFYNNYDRYDDRAYYDDGYDDGEDQYYVYAPPPRQARRSQWQRRQDRLRRWANRQARKVLRRENRKNRNQRQRLYDARQGDQYGRYERPHRDRVKKTKPRKHPKKLARVPLPRTKPYHLIPSQMAALPVDPAATTAPVAVTDNSATLDNNKRKIKKFTLDSATNPAQLDERPVWKTTPDKQPSKQQAKKIDRKKGVKVAALPKVITPTPAKPETAKTKTEKPKTTTTFKPIRIEVVKNPKTAGLRKPAQRQASNQLSCDKAKSIVTDFGFSDVTARTCTGTVYDFNAKRDGNPYSVKVSSLSGELKGVKKIK</sequence>
<feature type="region of interest" description="Disordered" evidence="1">
    <location>
        <begin position="204"/>
        <end position="227"/>
    </location>
</feature>
<dbReference type="AlphaFoldDB" id="A0A3B0RK56"/>
<reference evidence="2" key="1">
    <citation type="submission" date="2018-06" db="EMBL/GenBank/DDBJ databases">
        <authorList>
            <person name="Zhirakovskaya E."/>
        </authorList>
    </citation>
    <scope>NUCLEOTIDE SEQUENCE</scope>
</reference>
<dbReference type="EMBL" id="UOEC01000098">
    <property type="protein sequence ID" value="VAV92399.1"/>
    <property type="molecule type" value="Genomic_DNA"/>
</dbReference>